<accession>A0A0H1REM8</accession>
<name>A0A0H1REM8_9HYPH</name>
<keyword evidence="3" id="KW-1185">Reference proteome</keyword>
<dbReference type="AlphaFoldDB" id="A0A0H1REM8"/>
<dbReference type="RefSeq" id="WP_047188427.1">
    <property type="nucleotide sequence ID" value="NZ_LCYG01000019.1"/>
</dbReference>
<comment type="caution">
    <text evidence="2">The sequence shown here is derived from an EMBL/GenBank/DDBJ whole genome shotgun (WGS) entry which is preliminary data.</text>
</comment>
<proteinExistence type="predicted"/>
<protein>
    <submittedName>
        <fullName evidence="2">Uncharacterized protein</fullName>
    </submittedName>
</protein>
<evidence type="ECO:0000313" key="3">
    <source>
        <dbReference type="Proteomes" id="UP000035489"/>
    </source>
</evidence>
<sequence>MFEQAVQVSEAHRQGASQMQGTLRMAMKGCPKCRTMQMIASPELGTCAECGSSLQVLGSNARFA</sequence>
<reference evidence="2 3" key="1">
    <citation type="submission" date="2015-05" db="EMBL/GenBank/DDBJ databases">
        <title>Draft genome sequence of Microvirga vignae strain BR3299, a novel nitrogen fixing bacteria isolated from Brazil semi-aired region.</title>
        <authorList>
            <person name="Zilli J.E."/>
            <person name="Passos S.R."/>
            <person name="Leite J."/>
            <person name="Baldani J.I."/>
            <person name="Xavier G.R."/>
            <person name="Rumjaneck N.G."/>
            <person name="Simoes-Araujo J.L."/>
        </authorList>
    </citation>
    <scope>NUCLEOTIDE SEQUENCE [LARGE SCALE GENOMIC DNA]</scope>
    <source>
        <strain evidence="2 3">BR3299</strain>
    </source>
</reference>
<dbReference type="PATRIC" id="fig|1225564.3.peg.2071"/>
<dbReference type="EMBL" id="LCYG01000019">
    <property type="protein sequence ID" value="KLK93544.1"/>
    <property type="molecule type" value="Genomic_DNA"/>
</dbReference>
<gene>
    <name evidence="2" type="ORF">AA309_07695</name>
</gene>
<dbReference type="STRING" id="1225564.AA309_07695"/>
<evidence type="ECO:0000256" key="1">
    <source>
        <dbReference type="SAM" id="MobiDB-lite"/>
    </source>
</evidence>
<dbReference type="Proteomes" id="UP000035489">
    <property type="component" value="Unassembled WGS sequence"/>
</dbReference>
<dbReference type="OrthoDB" id="8020472at2"/>
<feature type="region of interest" description="Disordered" evidence="1">
    <location>
        <begin position="1"/>
        <end position="20"/>
    </location>
</feature>
<evidence type="ECO:0000313" key="2">
    <source>
        <dbReference type="EMBL" id="KLK93544.1"/>
    </source>
</evidence>
<organism evidence="2 3">
    <name type="scientific">Microvirga vignae</name>
    <dbReference type="NCBI Taxonomy" id="1225564"/>
    <lineage>
        <taxon>Bacteria</taxon>
        <taxon>Pseudomonadati</taxon>
        <taxon>Pseudomonadota</taxon>
        <taxon>Alphaproteobacteria</taxon>
        <taxon>Hyphomicrobiales</taxon>
        <taxon>Methylobacteriaceae</taxon>
        <taxon>Microvirga</taxon>
    </lineage>
</organism>